<dbReference type="Gene3D" id="3.20.20.80">
    <property type="entry name" value="Glycosidases"/>
    <property type="match status" value="1"/>
</dbReference>
<evidence type="ECO:0000256" key="1">
    <source>
        <dbReference type="ARBA" id="ARBA00007754"/>
    </source>
</evidence>
<evidence type="ECO:0000313" key="6">
    <source>
        <dbReference type="EMBL" id="MBP2024828.1"/>
    </source>
</evidence>
<evidence type="ECO:0000256" key="4">
    <source>
        <dbReference type="PROSITE-ProRule" id="PRU01100"/>
    </source>
</evidence>
<dbReference type="PANTHER" id="PTHR40079:SF4">
    <property type="entry name" value="GH26 DOMAIN-CONTAINING PROTEIN-RELATED"/>
    <property type="match status" value="1"/>
</dbReference>
<dbReference type="InterPro" id="IPR022790">
    <property type="entry name" value="GH26_dom"/>
</dbReference>
<dbReference type="PANTHER" id="PTHR40079">
    <property type="entry name" value="MANNAN ENDO-1,4-BETA-MANNOSIDASE E-RELATED"/>
    <property type="match status" value="1"/>
</dbReference>
<comment type="similarity">
    <text evidence="1 4">Belongs to the glycosyl hydrolase 26 family.</text>
</comment>
<dbReference type="RefSeq" id="WP_210060136.1">
    <property type="nucleotide sequence ID" value="NZ_JAGGLJ010000003.1"/>
</dbReference>
<keyword evidence="3 4" id="KW-0326">Glycosidase</keyword>
<keyword evidence="2 4" id="KW-0378">Hydrolase</keyword>
<protein>
    <recommendedName>
        <fullName evidence="5">GH26 domain-containing protein</fullName>
    </recommendedName>
</protein>
<dbReference type="PROSITE" id="PS51764">
    <property type="entry name" value="GH26"/>
    <property type="match status" value="1"/>
</dbReference>
<reference evidence="6 7" key="1">
    <citation type="submission" date="2021-03" db="EMBL/GenBank/DDBJ databases">
        <title>Genomic Encyclopedia of Type Strains, Phase IV (KMG-IV): sequencing the most valuable type-strain genomes for metagenomic binning, comparative biology and taxonomic classification.</title>
        <authorList>
            <person name="Goeker M."/>
        </authorList>
    </citation>
    <scope>NUCLEOTIDE SEQUENCE [LARGE SCALE GENOMIC DNA]</scope>
    <source>
        <strain evidence="6 7">DSM 27563</strain>
    </source>
</reference>
<sequence>MKEIKVLVASVLMIIIISFSGAKNTYASEFLEETYEVIPVSNNERQFKNHVDGYSINIPVDSAISFDAEQLKTQFNFGNTEVKIFIQDFFKEFNYNDYLYYSLKGLRNNAIDHNFTKDGAENTAIGQAHVVEFNRRKLSGISNDKNNYYILIKKLDDGRALTFMAKSSDLINKDQLNRMLSTFNSNLGRTKTPYIRKSKDVFFDKYGNENANPKWDDKTKNLYVEDFIKSNKQHWGIFSQDYWFTNKVAELEEKTGMDFKYMILYHSFTSKNDTLRYAIQAARSYDKYVEFTLQTDINGGKNLIYEVLEGGHDDFIREMARIIKEEKHPTLIRLANEMNGDWCSYSAWNTGLDSDIYMAYYNYIYSIMEEEGANPYLIYVFNPNGRSFPDFKYNQESMYRPLDDRFHIMGLTLYNTGTYYPDEKWESFESLYGPLYNDAISKYDKPLMITEFACSSIGEDKPAWTRDMLNQIEKYNRIKVAIWFNGIDKDAQGNPARVYLIDDPIENAEVFKEHFSKSIFK</sequence>
<feature type="domain" description="GH26" evidence="5">
    <location>
        <begin position="213"/>
        <end position="514"/>
    </location>
</feature>
<dbReference type="SUPFAM" id="SSF51445">
    <property type="entry name" value="(Trans)glycosidases"/>
    <property type="match status" value="1"/>
</dbReference>
<evidence type="ECO:0000259" key="5">
    <source>
        <dbReference type="PROSITE" id="PS51764"/>
    </source>
</evidence>
<evidence type="ECO:0000313" key="7">
    <source>
        <dbReference type="Proteomes" id="UP001519306"/>
    </source>
</evidence>
<keyword evidence="7" id="KW-1185">Reference proteome</keyword>
<comment type="caution">
    <text evidence="6">The sequence shown here is derived from an EMBL/GenBank/DDBJ whole genome shotgun (WGS) entry which is preliminary data.</text>
</comment>
<dbReference type="Proteomes" id="UP001519306">
    <property type="component" value="Unassembled WGS sequence"/>
</dbReference>
<dbReference type="EMBL" id="JAGGLJ010000003">
    <property type="protein sequence ID" value="MBP2024828.1"/>
    <property type="molecule type" value="Genomic_DNA"/>
</dbReference>
<organism evidence="6 7">
    <name type="scientific">Peptoniphilus stercorisuis</name>
    <dbReference type="NCBI Taxonomy" id="1436965"/>
    <lineage>
        <taxon>Bacteria</taxon>
        <taxon>Bacillati</taxon>
        <taxon>Bacillota</taxon>
        <taxon>Tissierellia</taxon>
        <taxon>Tissierellales</taxon>
        <taxon>Peptoniphilaceae</taxon>
        <taxon>Peptoniphilus</taxon>
    </lineage>
</organism>
<name>A0ABS4KAM8_9FIRM</name>
<feature type="active site" description="Proton donor" evidence="4">
    <location>
        <position position="337"/>
    </location>
</feature>
<feature type="active site" description="Nucleophile" evidence="4">
    <location>
        <position position="451"/>
    </location>
</feature>
<dbReference type="InterPro" id="IPR000805">
    <property type="entry name" value="Glyco_hydro_26"/>
</dbReference>
<proteinExistence type="inferred from homology"/>
<evidence type="ECO:0000256" key="3">
    <source>
        <dbReference type="ARBA" id="ARBA00023295"/>
    </source>
</evidence>
<dbReference type="Pfam" id="PF02156">
    <property type="entry name" value="Glyco_hydro_26"/>
    <property type="match status" value="1"/>
</dbReference>
<dbReference type="InterPro" id="IPR017853">
    <property type="entry name" value="GH"/>
</dbReference>
<gene>
    <name evidence="6" type="ORF">J2Z71_000351</name>
</gene>
<accession>A0ABS4KAM8</accession>
<evidence type="ECO:0000256" key="2">
    <source>
        <dbReference type="ARBA" id="ARBA00022801"/>
    </source>
</evidence>